<dbReference type="InterPro" id="IPR016162">
    <property type="entry name" value="Ald_DH_N"/>
</dbReference>
<dbReference type="InterPro" id="IPR016161">
    <property type="entry name" value="Ald_DH/histidinol_DH"/>
</dbReference>
<keyword evidence="2 4" id="KW-0560">Oxidoreductase</keyword>
<dbReference type="GO" id="GO:0008911">
    <property type="term" value="F:lactaldehyde dehydrogenase (NAD+) activity"/>
    <property type="evidence" value="ECO:0007669"/>
    <property type="project" value="TreeGrafter"/>
</dbReference>
<comment type="similarity">
    <text evidence="1">Belongs to the aldehyde dehydrogenase family.</text>
</comment>
<dbReference type="EMBL" id="UOFD01000071">
    <property type="protein sequence ID" value="VAW54089.1"/>
    <property type="molecule type" value="Genomic_DNA"/>
</dbReference>
<dbReference type="PANTHER" id="PTHR42991">
    <property type="entry name" value="ALDEHYDE DEHYDROGENASE"/>
    <property type="match status" value="1"/>
</dbReference>
<dbReference type="InterPro" id="IPR016163">
    <property type="entry name" value="Ald_DH_C"/>
</dbReference>
<reference evidence="4" key="1">
    <citation type="submission" date="2018-06" db="EMBL/GenBank/DDBJ databases">
        <authorList>
            <person name="Zhirakovskaya E."/>
        </authorList>
    </citation>
    <scope>NUCLEOTIDE SEQUENCE</scope>
</reference>
<gene>
    <name evidence="4" type="ORF">MNBD_GAMMA06-8</name>
</gene>
<evidence type="ECO:0000256" key="2">
    <source>
        <dbReference type="ARBA" id="ARBA00023002"/>
    </source>
</evidence>
<dbReference type="Gene3D" id="3.40.605.10">
    <property type="entry name" value="Aldehyde Dehydrogenase, Chain A, domain 1"/>
    <property type="match status" value="1"/>
</dbReference>
<dbReference type="AlphaFoldDB" id="A0A3B0WY13"/>
<evidence type="ECO:0000256" key="1">
    <source>
        <dbReference type="ARBA" id="ARBA00009986"/>
    </source>
</evidence>
<proteinExistence type="inferred from homology"/>
<protein>
    <submittedName>
        <fullName evidence="4">Succinate-semialdehyde dehydrogenase [NAD(P)+]</fullName>
        <ecNumber evidence="4">1.2.1.16</ecNumber>
    </submittedName>
</protein>
<dbReference type="Pfam" id="PF00171">
    <property type="entry name" value="Aldedh"/>
    <property type="match status" value="1"/>
</dbReference>
<accession>A0A3B0WY13</accession>
<evidence type="ECO:0000259" key="3">
    <source>
        <dbReference type="Pfam" id="PF00171"/>
    </source>
</evidence>
<dbReference type="PANTHER" id="PTHR42991:SF1">
    <property type="entry name" value="ALDEHYDE DEHYDROGENASE"/>
    <property type="match status" value="1"/>
</dbReference>
<dbReference type="SUPFAM" id="SSF53720">
    <property type="entry name" value="ALDH-like"/>
    <property type="match status" value="1"/>
</dbReference>
<dbReference type="EC" id="1.2.1.16" evidence="4"/>
<dbReference type="InterPro" id="IPR051020">
    <property type="entry name" value="ALDH-related_metabolic_enz"/>
</dbReference>
<feature type="domain" description="Aldehyde dehydrogenase" evidence="3">
    <location>
        <begin position="16"/>
        <end position="466"/>
    </location>
</feature>
<evidence type="ECO:0000313" key="4">
    <source>
        <dbReference type="EMBL" id="VAW54089.1"/>
    </source>
</evidence>
<dbReference type="Gene3D" id="3.40.309.10">
    <property type="entry name" value="Aldehyde Dehydrogenase, Chain A, domain 2"/>
    <property type="match status" value="1"/>
</dbReference>
<sequence length="478" mass="51943">MPENFKLLVPGATATGSINVTAPYDDAHIATIETGDANAVEIALDTAHNLFTNKKNWLNAEQRINVLEKAANIMQSRFNELAIEAAREGGKPLTDSKVEVARAIDGMKNCVEVIRSEHGEEIPMSRNTASMNRLAFTTREPIGVVVAVSAFNHPLNLAVHQIGPAVASGCPVIIKPAEDTPLSCFRLINILYEAGLPEVWCQGIVTTDHDAATKLVTDNRVAFFSFIGSARVGWMLRSKLAPGTRCALEHGGVAPVIVSHDADIDDTVALLSKAGFYHAGQVCVSVQRVYADKKIARQLAKKIAEAGNKMEIGDPTLADTEIGPLIRHAETDRIDKWVKDAISKGAELFSGGEKIFESCYQATVLFNPTSDAIISQNEIFGPVICVYEYENIDDAITQANSLDVAFQAAVFSKNLDTCMHAFKQLDASAVMVNDHTAFRVDWMPFAGLKHSGHGIGGIPHTFKDMQIEKMMVIRSPFL</sequence>
<name>A0A3B0WY13_9ZZZZ</name>
<dbReference type="GO" id="GO:0009013">
    <property type="term" value="F:succinate-semialdehyde dehydrogenase [NAD(P)+] activity"/>
    <property type="evidence" value="ECO:0007669"/>
    <property type="project" value="UniProtKB-EC"/>
</dbReference>
<dbReference type="InterPro" id="IPR015590">
    <property type="entry name" value="Aldehyde_DH_dom"/>
</dbReference>
<organism evidence="4">
    <name type="scientific">hydrothermal vent metagenome</name>
    <dbReference type="NCBI Taxonomy" id="652676"/>
    <lineage>
        <taxon>unclassified sequences</taxon>
        <taxon>metagenomes</taxon>
        <taxon>ecological metagenomes</taxon>
    </lineage>
</organism>